<dbReference type="WBParaSite" id="nOo.2.0.1.t12604-RA">
    <property type="protein sequence ID" value="nOo.2.0.1.t12604-RA"/>
    <property type="gene ID" value="nOo.2.0.1.g12604"/>
</dbReference>
<proteinExistence type="predicted"/>
<gene>
    <name evidence="1" type="ORF">NOO_LOCUS12604</name>
</gene>
<dbReference type="AlphaFoldDB" id="A0A182EWQ7"/>
<keyword evidence="2" id="KW-1185">Reference proteome</keyword>
<accession>A0A182EWQ7</accession>
<name>A0A182EWQ7_ONCOC</name>
<sequence length="131" mass="14876">MATTKKALLWNDTEGIWTPLIPSQLTDNINDIQQNIKFLPESTFERCTTKVLESNDDSLLEAIAANNDVSENDYTCDDDVFYHNVRLKSMDVNNISCKESSFNDQELVPKNTTGVLKYDKICRLKCACFAI</sequence>
<evidence type="ECO:0000313" key="1">
    <source>
        <dbReference type="EMBL" id="VDM99491.1"/>
    </source>
</evidence>
<reference evidence="3" key="1">
    <citation type="submission" date="2016-06" db="UniProtKB">
        <authorList>
            <consortium name="WormBaseParasite"/>
        </authorList>
    </citation>
    <scope>IDENTIFICATION</scope>
</reference>
<evidence type="ECO:0000313" key="2">
    <source>
        <dbReference type="Proteomes" id="UP000271087"/>
    </source>
</evidence>
<protein>
    <submittedName>
        <fullName evidence="3">WWE domain-containing protein</fullName>
    </submittedName>
</protein>
<reference evidence="1 2" key="2">
    <citation type="submission" date="2018-08" db="EMBL/GenBank/DDBJ databases">
        <authorList>
            <person name="Laetsch R D."/>
            <person name="Stevens L."/>
            <person name="Kumar S."/>
            <person name="Blaxter L. M."/>
        </authorList>
    </citation>
    <scope>NUCLEOTIDE SEQUENCE [LARGE SCALE GENOMIC DNA]</scope>
</reference>
<dbReference type="Proteomes" id="UP000271087">
    <property type="component" value="Unassembled WGS sequence"/>
</dbReference>
<organism evidence="3">
    <name type="scientific">Onchocerca ochengi</name>
    <name type="common">Filarial nematode worm</name>
    <dbReference type="NCBI Taxonomy" id="42157"/>
    <lineage>
        <taxon>Eukaryota</taxon>
        <taxon>Metazoa</taxon>
        <taxon>Ecdysozoa</taxon>
        <taxon>Nematoda</taxon>
        <taxon>Chromadorea</taxon>
        <taxon>Rhabditida</taxon>
        <taxon>Spirurina</taxon>
        <taxon>Spiruromorpha</taxon>
        <taxon>Filarioidea</taxon>
        <taxon>Onchocercidae</taxon>
        <taxon>Onchocerca</taxon>
    </lineage>
</organism>
<evidence type="ECO:0000313" key="3">
    <source>
        <dbReference type="WBParaSite" id="nOo.2.0.1.t12604-RA"/>
    </source>
</evidence>
<dbReference type="EMBL" id="UYRW01011261">
    <property type="protein sequence ID" value="VDM99491.1"/>
    <property type="molecule type" value="Genomic_DNA"/>
</dbReference>